<accession>A0A921IPG1</accession>
<name>A0A921IPG1_9ACTN</name>
<dbReference type="EMBL" id="DYVF01000029">
    <property type="protein sequence ID" value="HJG30546.1"/>
    <property type="molecule type" value="Genomic_DNA"/>
</dbReference>
<gene>
    <name evidence="1" type="ORF">K8U80_04020</name>
</gene>
<comment type="caution">
    <text evidence="1">The sequence shown here is derived from an EMBL/GenBank/DDBJ whole genome shotgun (WGS) entry which is preliminary data.</text>
</comment>
<dbReference type="Pfam" id="PF08747">
    <property type="entry name" value="BrxB"/>
    <property type="match status" value="1"/>
</dbReference>
<dbReference type="InterPro" id="IPR014858">
    <property type="entry name" value="BrxB"/>
</dbReference>
<dbReference type="Proteomes" id="UP000746751">
    <property type="component" value="Unassembled WGS sequence"/>
</dbReference>
<organism evidence="1 2">
    <name type="scientific">Collinsella ihumii</name>
    <dbReference type="NCBI Taxonomy" id="1720204"/>
    <lineage>
        <taxon>Bacteria</taxon>
        <taxon>Bacillati</taxon>
        <taxon>Actinomycetota</taxon>
        <taxon>Coriobacteriia</taxon>
        <taxon>Coriobacteriales</taxon>
        <taxon>Coriobacteriaceae</taxon>
        <taxon>Collinsella</taxon>
    </lineage>
</organism>
<reference evidence="1" key="2">
    <citation type="submission" date="2021-09" db="EMBL/GenBank/DDBJ databases">
        <authorList>
            <person name="Gilroy R."/>
        </authorList>
    </citation>
    <scope>NUCLEOTIDE SEQUENCE</scope>
    <source>
        <strain evidence="1">ChiGjej2B2-7701</strain>
    </source>
</reference>
<proteinExistence type="predicted"/>
<dbReference type="AlphaFoldDB" id="A0A921IPG1"/>
<evidence type="ECO:0000313" key="2">
    <source>
        <dbReference type="Proteomes" id="UP000746751"/>
    </source>
</evidence>
<protein>
    <submittedName>
        <fullName evidence="1">DUF1788 domain-containing protein</fullName>
    </submittedName>
</protein>
<sequence>MTRRFDHIGSPEARAFIVERLSDDALLGRGGYTMRQATYVLPYLPSQREYARDLVAAICAEDLPNRGVRPIHINLYDIVLGFLDQQDMWEPLCEAEQSASRDELIMMLQDTVSVSDVIRPAVEKRIIESGCDLAFISGVGETFPYVRTHTLLGELDSDKPVVLVFPGEYRQNTDGSTSLDILSIPSAANGGYYRATNVFDL</sequence>
<reference evidence="1" key="1">
    <citation type="journal article" date="2021" name="PeerJ">
        <title>Extensive microbial diversity within the chicken gut microbiome revealed by metagenomics and culture.</title>
        <authorList>
            <person name="Gilroy R."/>
            <person name="Ravi A."/>
            <person name="Getino M."/>
            <person name="Pursley I."/>
            <person name="Horton D.L."/>
            <person name="Alikhan N.F."/>
            <person name="Baker D."/>
            <person name="Gharbi K."/>
            <person name="Hall N."/>
            <person name="Watson M."/>
            <person name="Adriaenssens E.M."/>
            <person name="Foster-Nyarko E."/>
            <person name="Jarju S."/>
            <person name="Secka A."/>
            <person name="Antonio M."/>
            <person name="Oren A."/>
            <person name="Chaudhuri R.R."/>
            <person name="La Ragione R."/>
            <person name="Hildebrand F."/>
            <person name="Pallen M.J."/>
        </authorList>
    </citation>
    <scope>NUCLEOTIDE SEQUENCE</scope>
    <source>
        <strain evidence="1">ChiGjej2B2-7701</strain>
    </source>
</reference>
<evidence type="ECO:0000313" key="1">
    <source>
        <dbReference type="EMBL" id="HJG30546.1"/>
    </source>
</evidence>